<dbReference type="CDD" id="cd06294">
    <property type="entry name" value="PBP1_MalR-like"/>
    <property type="match status" value="1"/>
</dbReference>
<name>A0ABN1J1T6_9CLOT</name>
<dbReference type="CDD" id="cd01392">
    <property type="entry name" value="HTH_LacI"/>
    <property type="match status" value="1"/>
</dbReference>
<reference evidence="6 7" key="1">
    <citation type="journal article" date="2019" name="Int. J. Syst. Evol. Microbiol.">
        <title>The Global Catalogue of Microorganisms (GCM) 10K type strain sequencing project: providing services to taxonomists for standard genome sequencing and annotation.</title>
        <authorList>
            <consortium name="The Broad Institute Genomics Platform"/>
            <consortium name="The Broad Institute Genome Sequencing Center for Infectious Disease"/>
            <person name="Wu L."/>
            <person name="Ma J."/>
        </authorList>
    </citation>
    <scope>NUCLEOTIDE SEQUENCE [LARGE SCALE GENOMIC DNA]</scope>
    <source>
        <strain evidence="6 7">JCM 1405</strain>
    </source>
</reference>
<keyword evidence="3" id="KW-0804">Transcription</keyword>
<dbReference type="Gene3D" id="3.40.50.2300">
    <property type="match status" value="2"/>
</dbReference>
<organism evidence="6 7">
    <name type="scientific">Clostridium malenominatum</name>
    <dbReference type="NCBI Taxonomy" id="1539"/>
    <lineage>
        <taxon>Bacteria</taxon>
        <taxon>Bacillati</taxon>
        <taxon>Bacillota</taxon>
        <taxon>Clostridia</taxon>
        <taxon>Eubacteriales</taxon>
        <taxon>Clostridiaceae</taxon>
        <taxon>Clostridium</taxon>
    </lineage>
</organism>
<dbReference type="InterPro" id="IPR010982">
    <property type="entry name" value="Lambda_DNA-bd_dom_sf"/>
</dbReference>
<keyword evidence="7" id="KW-1185">Reference proteome</keyword>
<keyword evidence="2" id="KW-0238">DNA-binding</keyword>
<dbReference type="Gene3D" id="1.10.260.40">
    <property type="entry name" value="lambda repressor-like DNA-binding domains"/>
    <property type="match status" value="1"/>
</dbReference>
<keyword evidence="1" id="KW-0805">Transcription regulation</keyword>
<comment type="caution">
    <text evidence="6">The sequence shown here is derived from an EMBL/GenBank/DDBJ whole genome shotgun (WGS) entry which is preliminary data.</text>
</comment>
<dbReference type="InterPro" id="IPR028082">
    <property type="entry name" value="Peripla_BP_I"/>
</dbReference>
<dbReference type="InterPro" id="IPR001387">
    <property type="entry name" value="Cro/C1-type_HTH"/>
</dbReference>
<dbReference type="PANTHER" id="PTHR30146:SF109">
    <property type="entry name" value="HTH-TYPE TRANSCRIPTIONAL REGULATOR GALS"/>
    <property type="match status" value="1"/>
</dbReference>
<feature type="domain" description="HTH cro/C1-type" evidence="5">
    <location>
        <begin position="2"/>
        <end position="47"/>
    </location>
</feature>
<dbReference type="InterPro" id="IPR046335">
    <property type="entry name" value="LacI/GalR-like_sensor"/>
</dbReference>
<dbReference type="Proteomes" id="UP001500339">
    <property type="component" value="Unassembled WGS sequence"/>
</dbReference>
<dbReference type="PANTHER" id="PTHR30146">
    <property type="entry name" value="LACI-RELATED TRANSCRIPTIONAL REPRESSOR"/>
    <property type="match status" value="1"/>
</dbReference>
<proteinExistence type="predicted"/>
<protein>
    <submittedName>
        <fullName evidence="6">Maltose operon transcriptional repressor MalR</fullName>
    </submittedName>
</protein>
<dbReference type="SMART" id="SM00354">
    <property type="entry name" value="HTH_LACI"/>
    <property type="match status" value="1"/>
</dbReference>
<dbReference type="Pfam" id="PF13377">
    <property type="entry name" value="Peripla_BP_3"/>
    <property type="match status" value="1"/>
</dbReference>
<dbReference type="InterPro" id="IPR000843">
    <property type="entry name" value="HTH_LacI"/>
</dbReference>
<dbReference type="PROSITE" id="PS50932">
    <property type="entry name" value="HTH_LACI_2"/>
    <property type="match status" value="1"/>
</dbReference>
<accession>A0ABN1J1T6</accession>
<evidence type="ECO:0000313" key="6">
    <source>
        <dbReference type="EMBL" id="GAA0726142.1"/>
    </source>
</evidence>
<feature type="domain" description="HTH lacI-type" evidence="4">
    <location>
        <begin position="3"/>
        <end position="57"/>
    </location>
</feature>
<evidence type="ECO:0000259" key="4">
    <source>
        <dbReference type="PROSITE" id="PS50932"/>
    </source>
</evidence>
<evidence type="ECO:0000256" key="3">
    <source>
        <dbReference type="ARBA" id="ARBA00023163"/>
    </source>
</evidence>
<dbReference type="SUPFAM" id="SSF53822">
    <property type="entry name" value="Periplasmic binding protein-like I"/>
    <property type="match status" value="1"/>
</dbReference>
<dbReference type="SUPFAM" id="SSF47413">
    <property type="entry name" value="lambda repressor-like DNA-binding domains"/>
    <property type="match status" value="1"/>
</dbReference>
<dbReference type="Pfam" id="PF00356">
    <property type="entry name" value="LacI"/>
    <property type="match status" value="1"/>
</dbReference>
<sequence length="342" mass="37767">MKITIKEVAELAKVSPSTVSRVISDNSRISKKTKEKVKKAMEELGYYPNAIARSLVSKSTNTLGIVMPQSTEAAFLNPFFSQVLSGIAAGAHEKDYCIILSTGNTEISQLESIKNIVLSGRVDGVILMYSSVDNIILKEIKRLNIPVLIIGKPLDDLDVLYVDNNNLEASYFVTKKLIKKGHKNVGLITGTLNLVVSLDRLEGYKEAIFEEGLDLHEKYIKEVPFTKEAGYAAMKELLKTKDMPTGIVVTDDVVAFGAIDAIKEEGYKVPNDIEIVSFNNIPLAEFASPSLSSVDINAITLGYESARLMIKKIEDDLEEGENKVIVPTKIIYRESFRELEGD</sequence>
<evidence type="ECO:0000256" key="1">
    <source>
        <dbReference type="ARBA" id="ARBA00023015"/>
    </source>
</evidence>
<dbReference type="PROSITE" id="PS00356">
    <property type="entry name" value="HTH_LACI_1"/>
    <property type="match status" value="1"/>
</dbReference>
<gene>
    <name evidence="6" type="primary">malR</name>
    <name evidence="6" type="ORF">GCM10008905_22320</name>
</gene>
<evidence type="ECO:0000256" key="2">
    <source>
        <dbReference type="ARBA" id="ARBA00023125"/>
    </source>
</evidence>
<evidence type="ECO:0000313" key="7">
    <source>
        <dbReference type="Proteomes" id="UP001500339"/>
    </source>
</evidence>
<evidence type="ECO:0000259" key="5">
    <source>
        <dbReference type="PROSITE" id="PS50943"/>
    </source>
</evidence>
<dbReference type="RefSeq" id="WP_343769725.1">
    <property type="nucleotide sequence ID" value="NZ_BAAACF010000002.1"/>
</dbReference>
<dbReference type="EMBL" id="BAAACF010000002">
    <property type="protein sequence ID" value="GAA0726142.1"/>
    <property type="molecule type" value="Genomic_DNA"/>
</dbReference>
<dbReference type="PROSITE" id="PS50943">
    <property type="entry name" value="HTH_CROC1"/>
    <property type="match status" value="1"/>
</dbReference>